<keyword evidence="4" id="KW-0238">DNA-binding</keyword>
<dbReference type="InterPro" id="IPR031867">
    <property type="entry name" value="MiT/TFE_N"/>
</dbReference>
<dbReference type="GO" id="GO:0003677">
    <property type="term" value="F:DNA binding"/>
    <property type="evidence" value="ECO:0007669"/>
    <property type="project" value="UniProtKB-KW"/>
</dbReference>
<reference evidence="11" key="1">
    <citation type="submission" date="2019-04" db="EMBL/GenBank/DDBJ databases">
        <title>An insight into the mialome of Ixodes scapularis.</title>
        <authorList>
            <person name="Ribeiro J.M."/>
            <person name="Mather T.N."/>
            <person name="Karim S."/>
        </authorList>
    </citation>
    <scope>NUCLEOTIDE SEQUENCE</scope>
</reference>
<evidence type="ECO:0000256" key="2">
    <source>
        <dbReference type="ARBA" id="ARBA00008289"/>
    </source>
</evidence>
<evidence type="ECO:0000256" key="1">
    <source>
        <dbReference type="ARBA" id="ARBA00004123"/>
    </source>
</evidence>
<sequence>MGSRIFFMTFGIWALQGIAVASKLSRCHNTKPHGIKYDDTSADCLRGNDTICSLPSTVVNITQLAIRYPVLRCAIWMSMLFMFHTLLGIRFKLKALNLAVFHCPIKELDNEKLRSLRQSHNMLCRMIKLIDATFGACVPFWYLHCVTEILACANQFIDFGLGEIWCVPFKVTVGSNVGCLLVAVAAIAEAAHRVSQQARDTVVIVAQRSAELPTYQPDIYEHINALLNSFRKEAVSISCCRMWALNRASGLVAFISALSALVSLVYIRGTSRHFLETHFALAAMKGGRPPLPLSRTNLKQQLMRHQMEQEERRQRELQSAMGTPPASSAICVPGIQERMPAEILVPTQVLQVESRLENPTRYHVEQSKKRQVKQFLSSRAQAELGSAQPFSPESPASVPHSGSAATSNSERWFLSGSIDGATIEPTLGQLRLFREQTADSAPSRASGRQLCTASDPKVGNCGDALSRIVTFSNVIFGDDEAKMTRRRSQPSSPTNLLLDYNGRRRKVTKRNRCGDGGATAMPVKSFSKSSSRKSRSKAAEAKPPPLVLEIAPSPVSSLFDDAFDDISHFENDDFLTTLGGHATVPGSMVEFEDVWPGAGKNNVSSSCPPDLALVKEEDLPLFDNDLRALAKDRQKKDNHNMSEAFFLLFCLLLGRLWSTAGVAFRFERRRRFNINDRIKELGTLLPRTNDRHYELVRDLRQNKGTILKATVDYVRTLKKETEKISVVEERQRVLEQQNKELLLRIQASGPRAMPHCQLAPLLSQELEHTIRMHGISLSSQTWQPTSDTQLSALLGSEQAVLNELLEDFSIKAEAPSPSQSPSSGLSSAPSASPGHALGHYEDIMDDDSVTCPNDPLACPNDPLLSSSHVNSPTTMDYHG</sequence>
<keyword evidence="6" id="KW-0539">Nucleus</keyword>
<evidence type="ECO:0000256" key="8">
    <source>
        <dbReference type="SAM" id="MobiDB-lite"/>
    </source>
</evidence>
<feature type="region of interest" description="Disordered" evidence="8">
    <location>
        <begin position="383"/>
        <end position="407"/>
    </location>
</feature>
<name>A0A4D5S4Q1_IXOSC</name>
<evidence type="ECO:0000256" key="5">
    <source>
        <dbReference type="ARBA" id="ARBA00023163"/>
    </source>
</evidence>
<evidence type="ECO:0000256" key="7">
    <source>
        <dbReference type="SAM" id="Coils"/>
    </source>
</evidence>
<dbReference type="VEuPathDB" id="VectorBase:ISCP_002928"/>
<evidence type="ECO:0000256" key="4">
    <source>
        <dbReference type="ARBA" id="ARBA00023125"/>
    </source>
</evidence>
<dbReference type="PROSITE" id="PS50888">
    <property type="entry name" value="BHLH"/>
    <property type="match status" value="1"/>
</dbReference>
<feature type="compositionally biased region" description="Polar residues" evidence="8">
    <location>
        <begin position="863"/>
        <end position="879"/>
    </location>
</feature>
<dbReference type="GO" id="GO:0005634">
    <property type="term" value="C:nucleus"/>
    <property type="evidence" value="ECO:0007669"/>
    <property type="project" value="UniProtKB-SubCell"/>
</dbReference>
<dbReference type="SUPFAM" id="SSF47459">
    <property type="entry name" value="HLH, helix-loop-helix DNA-binding domain"/>
    <property type="match status" value="1"/>
</dbReference>
<accession>A0A4D5S4Q1</accession>
<feature type="region of interest" description="Disordered" evidence="8">
    <location>
        <begin position="508"/>
        <end position="544"/>
    </location>
</feature>
<dbReference type="InterPro" id="IPR036638">
    <property type="entry name" value="HLH_DNA-bd_sf"/>
</dbReference>
<dbReference type="SMART" id="SM00353">
    <property type="entry name" value="HLH"/>
    <property type="match status" value="1"/>
</dbReference>
<dbReference type="GO" id="GO:0046983">
    <property type="term" value="F:protein dimerization activity"/>
    <property type="evidence" value="ECO:0007669"/>
    <property type="project" value="InterPro"/>
</dbReference>
<evidence type="ECO:0000256" key="3">
    <source>
        <dbReference type="ARBA" id="ARBA00023015"/>
    </source>
</evidence>
<comment type="similarity">
    <text evidence="2">Belongs to the MiT/TFE family.</text>
</comment>
<dbReference type="Gene3D" id="4.10.280.10">
    <property type="entry name" value="Helix-loop-helix DNA-binding domain"/>
    <property type="match status" value="1"/>
</dbReference>
<dbReference type="VEuPathDB" id="VectorBase:ISCW011795"/>
<keyword evidence="3" id="KW-0805">Transcription regulation</keyword>
<dbReference type="OrthoDB" id="6242697at2759"/>
<feature type="chain" id="PRO_5020033586" evidence="9">
    <location>
        <begin position="22"/>
        <end position="879"/>
    </location>
</feature>
<feature type="region of interest" description="Disordered" evidence="8">
    <location>
        <begin position="305"/>
        <end position="326"/>
    </location>
</feature>
<keyword evidence="7" id="KW-0175">Coiled coil</keyword>
<feature type="region of interest" description="Disordered" evidence="8">
    <location>
        <begin position="813"/>
        <end position="879"/>
    </location>
</feature>
<feature type="compositionally biased region" description="Basic and acidic residues" evidence="8">
    <location>
        <begin position="305"/>
        <end position="316"/>
    </location>
</feature>
<evidence type="ECO:0000259" key="10">
    <source>
        <dbReference type="PROSITE" id="PS50888"/>
    </source>
</evidence>
<evidence type="ECO:0000256" key="6">
    <source>
        <dbReference type="ARBA" id="ARBA00023242"/>
    </source>
</evidence>
<dbReference type="InterPro" id="IPR011598">
    <property type="entry name" value="bHLH_dom"/>
</dbReference>
<dbReference type="Pfam" id="PF00010">
    <property type="entry name" value="HLH"/>
    <property type="match status" value="1"/>
</dbReference>
<dbReference type="Pfam" id="PF15951">
    <property type="entry name" value="MITF_TFEB_C_3_N"/>
    <property type="match status" value="1"/>
</dbReference>
<proteinExistence type="inferred from homology"/>
<dbReference type="PANTHER" id="PTHR45776">
    <property type="entry name" value="MIP04163P"/>
    <property type="match status" value="1"/>
</dbReference>
<evidence type="ECO:0000313" key="11">
    <source>
        <dbReference type="EMBL" id="MOY44650.1"/>
    </source>
</evidence>
<protein>
    <submittedName>
        <fullName evidence="11">Putative helix-loop-helix transcription factor</fullName>
    </submittedName>
</protein>
<feature type="signal peptide" evidence="9">
    <location>
        <begin position="1"/>
        <end position="21"/>
    </location>
</feature>
<feature type="compositionally biased region" description="Low complexity" evidence="8">
    <location>
        <begin position="814"/>
        <end position="833"/>
    </location>
</feature>
<dbReference type="EMBL" id="GHJT01010679">
    <property type="protein sequence ID" value="MOY44650.1"/>
    <property type="molecule type" value="Transcribed_RNA"/>
</dbReference>
<dbReference type="AlphaFoldDB" id="A0A4D5S4Q1"/>
<evidence type="ECO:0000256" key="9">
    <source>
        <dbReference type="SAM" id="SignalP"/>
    </source>
</evidence>
<keyword evidence="5" id="KW-0804">Transcription</keyword>
<keyword evidence="9" id="KW-0732">Signal</keyword>
<comment type="subcellular location">
    <subcellularLocation>
        <location evidence="1">Nucleus</location>
    </subcellularLocation>
</comment>
<organism evidence="11">
    <name type="scientific">Ixodes scapularis</name>
    <name type="common">Black-legged tick</name>
    <name type="synonym">Deer tick</name>
    <dbReference type="NCBI Taxonomy" id="6945"/>
    <lineage>
        <taxon>Eukaryota</taxon>
        <taxon>Metazoa</taxon>
        <taxon>Ecdysozoa</taxon>
        <taxon>Arthropoda</taxon>
        <taxon>Chelicerata</taxon>
        <taxon>Arachnida</taxon>
        <taxon>Acari</taxon>
        <taxon>Parasitiformes</taxon>
        <taxon>Ixodida</taxon>
        <taxon>Ixodoidea</taxon>
        <taxon>Ixodidae</taxon>
        <taxon>Ixodinae</taxon>
        <taxon>Ixodes</taxon>
    </lineage>
</organism>
<dbReference type="PANTHER" id="PTHR45776:SF2">
    <property type="entry name" value="MIP04163P"/>
    <property type="match status" value="1"/>
</dbReference>
<dbReference type="VEuPathDB" id="VectorBase:ISCI011795"/>
<feature type="coiled-coil region" evidence="7">
    <location>
        <begin position="717"/>
        <end position="744"/>
    </location>
</feature>
<feature type="domain" description="BHLH" evidence="10">
    <location>
        <begin position="658"/>
        <end position="717"/>
    </location>
</feature>